<dbReference type="InterPro" id="IPR021218">
    <property type="entry name" value="DUF2784"/>
</dbReference>
<gene>
    <name evidence="2" type="ORF">HF577_36225</name>
</gene>
<accession>A0ABX1RRT5</accession>
<feature type="transmembrane region" description="Helical" evidence="1">
    <location>
        <begin position="6"/>
        <end position="29"/>
    </location>
</feature>
<dbReference type="RefSeq" id="WP_169400515.1">
    <property type="nucleotide sequence ID" value="NZ_BAAAJH010000019.1"/>
</dbReference>
<sequence>MDAAVVADLVMLVHLGFLLYVALGGFLAWRRRWLIVPHVAAASWGLVSATVGIACPLTAWEDAARRRAGEQGLPRGFVDTYLTGVVYPADRLVEAQLLVATIVLVSWAGFALRERRRRRQPVAP</sequence>
<evidence type="ECO:0000313" key="2">
    <source>
        <dbReference type="EMBL" id="NMH82521.1"/>
    </source>
</evidence>
<evidence type="ECO:0000313" key="3">
    <source>
        <dbReference type="Proteomes" id="UP001296706"/>
    </source>
</evidence>
<dbReference type="Proteomes" id="UP001296706">
    <property type="component" value="Unassembled WGS sequence"/>
</dbReference>
<dbReference type="EMBL" id="JAAXKY010000249">
    <property type="protein sequence ID" value="NMH82521.1"/>
    <property type="molecule type" value="Genomic_DNA"/>
</dbReference>
<feature type="transmembrane region" description="Helical" evidence="1">
    <location>
        <begin position="41"/>
        <end position="60"/>
    </location>
</feature>
<feature type="transmembrane region" description="Helical" evidence="1">
    <location>
        <begin position="95"/>
        <end position="112"/>
    </location>
</feature>
<comment type="caution">
    <text evidence="2">The sequence shown here is derived from an EMBL/GenBank/DDBJ whole genome shotgun (WGS) entry which is preliminary data.</text>
</comment>
<keyword evidence="1" id="KW-0472">Membrane</keyword>
<protein>
    <submittedName>
        <fullName evidence="2">DUF2784 domain-containing protein</fullName>
    </submittedName>
</protein>
<evidence type="ECO:0000256" key="1">
    <source>
        <dbReference type="SAM" id="Phobius"/>
    </source>
</evidence>
<dbReference type="Pfam" id="PF10861">
    <property type="entry name" value="DUF2784"/>
    <property type="match status" value="1"/>
</dbReference>
<reference evidence="2 3" key="1">
    <citation type="submission" date="2020-04" db="EMBL/GenBank/DDBJ databases">
        <authorList>
            <person name="Klaysubun C."/>
            <person name="Duangmal K."/>
            <person name="Lipun K."/>
        </authorList>
    </citation>
    <scope>NUCLEOTIDE SEQUENCE [LARGE SCALE GENOMIC DNA]</scope>
    <source>
        <strain evidence="2 3">JCM 11839</strain>
    </source>
</reference>
<proteinExistence type="predicted"/>
<keyword evidence="1" id="KW-1133">Transmembrane helix</keyword>
<keyword evidence="1" id="KW-0812">Transmembrane</keyword>
<name>A0ABX1RRT5_9PSEU</name>
<keyword evidence="3" id="KW-1185">Reference proteome</keyword>
<organism evidence="2 3">
    <name type="scientific">Pseudonocardia xinjiangensis</name>
    <dbReference type="NCBI Taxonomy" id="75289"/>
    <lineage>
        <taxon>Bacteria</taxon>
        <taxon>Bacillati</taxon>
        <taxon>Actinomycetota</taxon>
        <taxon>Actinomycetes</taxon>
        <taxon>Pseudonocardiales</taxon>
        <taxon>Pseudonocardiaceae</taxon>
        <taxon>Pseudonocardia</taxon>
    </lineage>
</organism>